<dbReference type="SUPFAM" id="SSF53474">
    <property type="entry name" value="alpha/beta-Hydrolases"/>
    <property type="match status" value="1"/>
</dbReference>
<evidence type="ECO:0000313" key="2">
    <source>
        <dbReference type="EMBL" id="QTH21381.1"/>
    </source>
</evidence>
<dbReference type="EMBL" id="CP059319">
    <property type="protein sequence ID" value="QTH21381.1"/>
    <property type="molecule type" value="Genomic_DNA"/>
</dbReference>
<feature type="domain" description="AB hydrolase-1" evidence="1">
    <location>
        <begin position="28"/>
        <end position="135"/>
    </location>
</feature>
<dbReference type="PANTHER" id="PTHR46438">
    <property type="entry name" value="ALPHA/BETA-HYDROLASES SUPERFAMILY PROTEIN"/>
    <property type="match status" value="1"/>
</dbReference>
<reference evidence="2" key="1">
    <citation type="submission" date="2020-07" db="EMBL/GenBank/DDBJ databases">
        <authorList>
            <person name="Camacho E."/>
        </authorList>
    </citation>
    <scope>NUCLEOTIDE SEQUENCE</scope>
    <source>
        <strain evidence="2">MPO218</strain>
    </source>
</reference>
<sequence>MPEPLLPRGQEVAVGEHRIHYLSYGEGPAVAFLHGSGPGASGYSNFKQNIDAIVAAGRRAIVLDMIGFGHSSKPVGCDYTTDLFARTIRQALDAIGVGRCVLVGNSLGGAVAIRIALDDPERVEGLVLMAPGGIEESEVYYAMPGIRSMVSAFVGGTLDREGLRSLLRMLVHDASLVDDGLVDERFEVLRTQPVEVLSRLKVPSMAHELGNIRCPILGFWGREDQFTPMSGFSKFLDASPDCAFTLLSNCGHWVMVEQAGLFNAHLQHFLTARMGAARQAEAVGP</sequence>
<evidence type="ECO:0000259" key="1">
    <source>
        <dbReference type="Pfam" id="PF00561"/>
    </source>
</evidence>
<dbReference type="Gene3D" id="3.40.50.1820">
    <property type="entry name" value="alpha/beta hydrolase"/>
    <property type="match status" value="1"/>
</dbReference>
<proteinExistence type="predicted"/>
<dbReference type="AlphaFoldDB" id="A0A975D232"/>
<dbReference type="InterPro" id="IPR000073">
    <property type="entry name" value="AB_hydrolase_1"/>
</dbReference>
<dbReference type="GO" id="GO:0016787">
    <property type="term" value="F:hydrolase activity"/>
    <property type="evidence" value="ECO:0007669"/>
    <property type="project" value="UniProtKB-KW"/>
</dbReference>
<evidence type="ECO:0000313" key="3">
    <source>
        <dbReference type="Proteomes" id="UP000664914"/>
    </source>
</evidence>
<dbReference type="RefSeq" id="WP_208632678.1">
    <property type="nucleotide sequence ID" value="NZ_CP059319.1"/>
</dbReference>
<dbReference type="Pfam" id="PF00561">
    <property type="entry name" value="Abhydrolase_1"/>
    <property type="match status" value="1"/>
</dbReference>
<dbReference type="PANTHER" id="PTHR46438:SF11">
    <property type="entry name" value="LIPASE-RELATED"/>
    <property type="match status" value="1"/>
</dbReference>
<dbReference type="InterPro" id="IPR029058">
    <property type="entry name" value="AB_hydrolase_fold"/>
</dbReference>
<reference evidence="2" key="2">
    <citation type="submission" date="2021-04" db="EMBL/GenBank/DDBJ databases">
        <title>Isolation and genomic analysis of the ibuprofen-degrading bacterium Sphingomonas strain MPO218.</title>
        <authorList>
            <person name="Aulestia M."/>
            <person name="Flores A."/>
            <person name="Mangas E.L."/>
            <person name="Perez-Pulido A.J."/>
            <person name="Santero E."/>
            <person name="Camacho E.M."/>
        </authorList>
    </citation>
    <scope>NUCLEOTIDE SEQUENCE</scope>
    <source>
        <strain evidence="2">MPO218</strain>
    </source>
</reference>
<accession>A0A975D232</accession>
<dbReference type="PRINTS" id="PR00111">
    <property type="entry name" value="ABHYDROLASE"/>
</dbReference>
<gene>
    <name evidence="2" type="ORF">HRJ34_24185</name>
</gene>
<name>A0A975D232_9SPHN</name>
<organism evidence="2 3">
    <name type="scientific">Rhizorhabdus wittichii</name>
    <dbReference type="NCBI Taxonomy" id="160791"/>
    <lineage>
        <taxon>Bacteria</taxon>
        <taxon>Pseudomonadati</taxon>
        <taxon>Pseudomonadota</taxon>
        <taxon>Alphaproteobacteria</taxon>
        <taxon>Sphingomonadales</taxon>
        <taxon>Sphingomonadaceae</taxon>
        <taxon>Rhizorhabdus</taxon>
    </lineage>
</organism>
<protein>
    <submittedName>
        <fullName evidence="2">Alpha/beta fold hydrolase</fullName>
    </submittedName>
</protein>
<keyword evidence="2" id="KW-0378">Hydrolase</keyword>
<dbReference type="Proteomes" id="UP000664914">
    <property type="component" value="Chromosome"/>
</dbReference>